<feature type="region of interest" description="Disordered" evidence="1">
    <location>
        <begin position="1"/>
        <end position="21"/>
    </location>
</feature>
<proteinExistence type="predicted"/>
<feature type="compositionally biased region" description="Polar residues" evidence="1">
    <location>
        <begin position="49"/>
        <end position="58"/>
    </location>
</feature>
<evidence type="ECO:0000313" key="2">
    <source>
        <dbReference type="EMBL" id="CAK9313895.1"/>
    </source>
</evidence>
<protein>
    <submittedName>
        <fullName evidence="2">Uncharacterized protein</fullName>
    </submittedName>
</protein>
<dbReference type="EMBL" id="OZ021745">
    <property type="protein sequence ID" value="CAK9313895.1"/>
    <property type="molecule type" value="Genomic_DNA"/>
</dbReference>
<name>A0ABP0Y4M7_9ROSI</name>
<accession>A0ABP0Y4M7</accession>
<sequence length="66" mass="6693">SQTSFSLTPSDVAPPPPSTVGVAGPALLTDVVLQLAAQSCHSVVPPNRLHTSSRSAGSDLTRVISI</sequence>
<keyword evidence="3" id="KW-1185">Reference proteome</keyword>
<gene>
    <name evidence="2" type="ORF">CITCOLO1_LOCUS5633</name>
</gene>
<evidence type="ECO:0000313" key="3">
    <source>
        <dbReference type="Proteomes" id="UP001642487"/>
    </source>
</evidence>
<reference evidence="2 3" key="1">
    <citation type="submission" date="2024-03" db="EMBL/GenBank/DDBJ databases">
        <authorList>
            <person name="Gkanogiannis A."/>
            <person name="Becerra Lopez-Lavalle L."/>
        </authorList>
    </citation>
    <scope>NUCLEOTIDE SEQUENCE [LARGE SCALE GENOMIC DNA]</scope>
</reference>
<feature type="region of interest" description="Disordered" evidence="1">
    <location>
        <begin position="47"/>
        <end position="66"/>
    </location>
</feature>
<evidence type="ECO:0000256" key="1">
    <source>
        <dbReference type="SAM" id="MobiDB-lite"/>
    </source>
</evidence>
<organism evidence="2 3">
    <name type="scientific">Citrullus colocynthis</name>
    <name type="common">colocynth</name>
    <dbReference type="NCBI Taxonomy" id="252529"/>
    <lineage>
        <taxon>Eukaryota</taxon>
        <taxon>Viridiplantae</taxon>
        <taxon>Streptophyta</taxon>
        <taxon>Embryophyta</taxon>
        <taxon>Tracheophyta</taxon>
        <taxon>Spermatophyta</taxon>
        <taxon>Magnoliopsida</taxon>
        <taxon>eudicotyledons</taxon>
        <taxon>Gunneridae</taxon>
        <taxon>Pentapetalae</taxon>
        <taxon>rosids</taxon>
        <taxon>fabids</taxon>
        <taxon>Cucurbitales</taxon>
        <taxon>Cucurbitaceae</taxon>
        <taxon>Benincaseae</taxon>
        <taxon>Citrullus</taxon>
    </lineage>
</organism>
<feature type="non-terminal residue" evidence="2">
    <location>
        <position position="1"/>
    </location>
</feature>
<dbReference type="Proteomes" id="UP001642487">
    <property type="component" value="Chromosome 11"/>
</dbReference>